<dbReference type="InterPro" id="IPR056924">
    <property type="entry name" value="SH3_Tf2-1"/>
</dbReference>
<dbReference type="Pfam" id="PF00078">
    <property type="entry name" value="RVT_1"/>
    <property type="match status" value="1"/>
</dbReference>
<gene>
    <name evidence="3" type="ORF">TSUD_413080</name>
</gene>
<dbReference type="Pfam" id="PF03372">
    <property type="entry name" value="Exo_endo_phos"/>
    <property type="match status" value="1"/>
</dbReference>
<dbReference type="OrthoDB" id="1741517at2759"/>
<proteinExistence type="predicted"/>
<dbReference type="GO" id="GO:0003824">
    <property type="term" value="F:catalytic activity"/>
    <property type="evidence" value="ECO:0007669"/>
    <property type="project" value="InterPro"/>
</dbReference>
<dbReference type="EMBL" id="DF975096">
    <property type="protein sequence ID" value="GAU51375.1"/>
    <property type="molecule type" value="Genomic_DNA"/>
</dbReference>
<feature type="domain" description="Reverse transcriptase" evidence="2">
    <location>
        <begin position="566"/>
        <end position="835"/>
    </location>
</feature>
<reference evidence="4" key="1">
    <citation type="journal article" date="2017" name="Front. Plant Sci.">
        <title>Climate Clever Clovers: New Paradigm to Reduce the Environmental Footprint of Ruminants by Breeding Low Methanogenic Forages Utilizing Haplotype Variation.</title>
        <authorList>
            <person name="Kaur P."/>
            <person name="Appels R."/>
            <person name="Bayer P.E."/>
            <person name="Keeble-Gagnere G."/>
            <person name="Wang J."/>
            <person name="Hirakawa H."/>
            <person name="Shirasawa K."/>
            <person name="Vercoe P."/>
            <person name="Stefanova K."/>
            <person name="Durmic Z."/>
            <person name="Nichols P."/>
            <person name="Revell C."/>
            <person name="Isobe S.N."/>
            <person name="Edwards D."/>
            <person name="Erskine W."/>
        </authorList>
    </citation>
    <scope>NUCLEOTIDE SEQUENCE [LARGE SCALE GENOMIC DNA]</scope>
    <source>
        <strain evidence="4">cv. Daliak</strain>
    </source>
</reference>
<dbReference type="Pfam" id="PF24626">
    <property type="entry name" value="SH3_Tf2-1"/>
    <property type="match status" value="1"/>
</dbReference>
<dbReference type="InterPro" id="IPR000477">
    <property type="entry name" value="RT_dom"/>
</dbReference>
<dbReference type="Proteomes" id="UP000242715">
    <property type="component" value="Unassembled WGS sequence"/>
</dbReference>
<dbReference type="InterPro" id="IPR026960">
    <property type="entry name" value="RVT-Znf"/>
</dbReference>
<evidence type="ECO:0000256" key="1">
    <source>
        <dbReference type="SAM" id="MobiDB-lite"/>
    </source>
</evidence>
<name>A0A2Z6PKP8_TRISU</name>
<sequence>MDASNTSGERGSQQTGPAQTSVASPRESRGPENGGIMSTVRAQLTTAPALNEGNQLDPDDMDIQFPGLPGLMIILSWNCRGLGGPSAIPNLKKLARGHKPDVLFLSETLSHNRHIESIRVMLGFDSCLAIDVEGRSGGLAVFWKDSSKCRVLNYTRNFINMLVEDEQWGEWRLTCYYGYPERSRRRTAWDLLRALGNMSSIPWCIIGDFNDLLSQADKKGIHPHPNGLCMGFRQTVSDCDLTDIPIEDHQFTWIKSRGTPHVIEERLDRAMASTSWLQLFPQVRLTNLLASYSDHSPILLQCRPIIRTHINHSFRFENSWLKEPDLEDVVVEGWGERESGDHSPILLQCRPIIRTHINHSFRFENSWLKEPDLEDVVVEGWGERESGEEIDECVRRMNELRGNQDEEGSIQYQELSERYATLLIQEEGYWKQRVKMHWLQEGDINTIFFHMSATVRNKKKKVTKLIADNGTEAHTQEELCEMAKSYFDTLFKPRDGDHDPVLNLIQPRVTDDDNLVLTAPITKVEIQQALFQMHPDKSPGPDGFNPAFYQRFWEQCSDDIFSAASTWLERGYFPTSLNDTNICLIPKCDNPTSMKDLRPISLCNVLYKMISKVLANRLKCCLDKCVSQEQSAFVEGRSILDNALIATEVIHALKRKTKGRGELALKIDISKAYDKVDWGFLRGVMTRMGFTDVWIRWVMMCVSSVNYSVLMNSDRVGPISPCRGLRQGDPLSPYLFILVTECLTALIHQAVGRGDLHGVRICRGAPEVSHLLFADDCFLFCRANVAEVNELMKILHTYEITSGQEVNLVKSEVFISRNMSQAAKEDLSCILGVKLVLGTGIYLGLPSMVGRSKKAIFSYIKDRIWKIINSWRGRALSKAGKEIMIKSVLQAIPSYVMSMFILPASLIDDIEKMINAFWWRNGSTNNNNTKGIQWLAWEGLACPKAYGGLGFRNFEAFNEAMVAKQVWHIVQNPNSLVAKLIKARYFPRSSLFEAPLGYNPSFAWRSMWQARQILSLGCSGDNIRVMHDPWLRGSANRWAPSPQPAGVYQLSVRDLLHDNYKAWNIVKVRNLFSRDVAEKILETPLVSSVREDKVVWDEERNGCYSVKSGGCLPTRSRLLERRVECTLNCPVCDEEIEDELHIFFRCAVAQDSWSAAVGDKGVLGPDIIQETTLKIKSVKEHMRVAQSRQKSYVDHRRRPIEFDEGDHVFLRVTPKLGLRGVFKTKKLAPRYIGPYQILKRVGPVAYQLALPPSMSRMHDVFHVSQLRKFIPDPFVPVELEKIDLQPDLTYQPDPIRIVDRDVKALRNKRIPVVKVEWFQAPDDEFTWELESEMMKNYPYLFSGEVLVIMNQLYVSIERMSYEPKRGQVSHPLVFAPTRRQEETEAESGCRFAPGRRRFAPGRKPPAIPDFCLLFPVFEIPTHFGLSSFKSCFPLALRIPYNYDVVLFTCQSESKWLSSVHHYRDSRNPELRASGCLLYTTTGIRGIQSTQGDRGKQAAE</sequence>
<dbReference type="InterPro" id="IPR043502">
    <property type="entry name" value="DNA/RNA_pol_sf"/>
</dbReference>
<dbReference type="PANTHER" id="PTHR33116">
    <property type="entry name" value="REVERSE TRANSCRIPTASE ZINC-BINDING DOMAIN-CONTAINING PROTEIN-RELATED-RELATED"/>
    <property type="match status" value="1"/>
</dbReference>
<feature type="region of interest" description="Disordered" evidence="1">
    <location>
        <begin position="1"/>
        <end position="36"/>
    </location>
</feature>
<protein>
    <recommendedName>
        <fullName evidence="2">Reverse transcriptase domain-containing protein</fullName>
    </recommendedName>
</protein>
<dbReference type="SUPFAM" id="SSF56219">
    <property type="entry name" value="DNase I-like"/>
    <property type="match status" value="1"/>
</dbReference>
<dbReference type="PANTHER" id="PTHR33116:SF86">
    <property type="entry name" value="REVERSE TRANSCRIPTASE DOMAIN-CONTAINING PROTEIN"/>
    <property type="match status" value="1"/>
</dbReference>
<dbReference type="InterPro" id="IPR036691">
    <property type="entry name" value="Endo/exonu/phosph_ase_sf"/>
</dbReference>
<dbReference type="InterPro" id="IPR005135">
    <property type="entry name" value="Endo/exonuclease/phosphatase"/>
</dbReference>
<feature type="compositionally biased region" description="Polar residues" evidence="1">
    <location>
        <begin position="1"/>
        <end position="23"/>
    </location>
</feature>
<accession>A0A2Z6PKP8</accession>
<dbReference type="CDD" id="cd01650">
    <property type="entry name" value="RT_nLTR_like"/>
    <property type="match status" value="1"/>
</dbReference>
<organism evidence="3 4">
    <name type="scientific">Trifolium subterraneum</name>
    <name type="common">Subterranean clover</name>
    <dbReference type="NCBI Taxonomy" id="3900"/>
    <lineage>
        <taxon>Eukaryota</taxon>
        <taxon>Viridiplantae</taxon>
        <taxon>Streptophyta</taxon>
        <taxon>Embryophyta</taxon>
        <taxon>Tracheophyta</taxon>
        <taxon>Spermatophyta</taxon>
        <taxon>Magnoliopsida</taxon>
        <taxon>eudicotyledons</taxon>
        <taxon>Gunneridae</taxon>
        <taxon>Pentapetalae</taxon>
        <taxon>rosids</taxon>
        <taxon>fabids</taxon>
        <taxon>Fabales</taxon>
        <taxon>Fabaceae</taxon>
        <taxon>Papilionoideae</taxon>
        <taxon>50 kb inversion clade</taxon>
        <taxon>NPAAA clade</taxon>
        <taxon>Hologalegina</taxon>
        <taxon>IRL clade</taxon>
        <taxon>Trifolieae</taxon>
        <taxon>Trifolium</taxon>
    </lineage>
</organism>
<dbReference type="Gene3D" id="3.60.10.10">
    <property type="entry name" value="Endonuclease/exonuclease/phosphatase"/>
    <property type="match status" value="1"/>
</dbReference>
<dbReference type="PROSITE" id="PS50878">
    <property type="entry name" value="RT_POL"/>
    <property type="match status" value="1"/>
</dbReference>
<keyword evidence="4" id="KW-1185">Reference proteome</keyword>
<evidence type="ECO:0000313" key="3">
    <source>
        <dbReference type="EMBL" id="GAU51375.1"/>
    </source>
</evidence>
<evidence type="ECO:0000259" key="2">
    <source>
        <dbReference type="PROSITE" id="PS50878"/>
    </source>
</evidence>
<dbReference type="Pfam" id="PF13966">
    <property type="entry name" value="zf-RVT"/>
    <property type="match status" value="1"/>
</dbReference>
<dbReference type="SUPFAM" id="SSF56672">
    <property type="entry name" value="DNA/RNA polymerases"/>
    <property type="match status" value="1"/>
</dbReference>
<evidence type="ECO:0000313" key="4">
    <source>
        <dbReference type="Proteomes" id="UP000242715"/>
    </source>
</evidence>